<evidence type="ECO:0000313" key="4">
    <source>
        <dbReference type="EMBL" id="RNA26075.1"/>
    </source>
</evidence>
<feature type="repeat" description="WD" evidence="3">
    <location>
        <begin position="160"/>
        <end position="200"/>
    </location>
</feature>
<comment type="caution">
    <text evidence="4">The sequence shown here is derived from an EMBL/GenBank/DDBJ whole genome shotgun (WGS) entry which is preliminary data.</text>
</comment>
<sequence>MDEKKSLKADFFNKYLDYEDVKETMNYFGLNFHYCLGKTFSQCVSKIEEIDDNEKLLISSFGNKMKIGKYKFDQLQIPKNYIYFILNKKKDIILACGKNHVGIYLIHSKLFYPKYFEMNLSHLALIENRYIILSFTQENYIEIQYWENFFQDNMNKVRHLVGHTDSVHYMCTVDDDHLLSGSNDSTIKYWKISALECVRTFVGHRGFVNSLMLLGNSKMFVSGSDDTTLKLWNLETGECLITFIGHGNIIDDIQETKNGEVVSMDRDGVLNFWNIKNGSLMLSLSNGKNDSWSCFRILESGKLVTGSEGGVIQIWSNEQIIFDYLENYGSRKKVCNIL</sequence>
<dbReference type="PANTHER" id="PTHR19849">
    <property type="entry name" value="PHOSPHOLIPASE A-2-ACTIVATING PROTEIN"/>
    <property type="match status" value="1"/>
</dbReference>
<keyword evidence="4" id="KW-0808">Transferase</keyword>
<keyword evidence="5" id="KW-1185">Reference proteome</keyword>
<gene>
    <name evidence="4" type="ORF">BpHYR1_018996</name>
</gene>
<feature type="repeat" description="WD" evidence="3">
    <location>
        <begin position="201"/>
        <end position="242"/>
    </location>
</feature>
<dbReference type="Gene3D" id="2.130.10.10">
    <property type="entry name" value="YVTN repeat-like/Quinoprotein amine dehydrogenase"/>
    <property type="match status" value="1"/>
</dbReference>
<dbReference type="GO" id="GO:0005634">
    <property type="term" value="C:nucleus"/>
    <property type="evidence" value="ECO:0007669"/>
    <property type="project" value="TreeGrafter"/>
</dbReference>
<organism evidence="4 5">
    <name type="scientific">Brachionus plicatilis</name>
    <name type="common">Marine rotifer</name>
    <name type="synonym">Brachionus muelleri</name>
    <dbReference type="NCBI Taxonomy" id="10195"/>
    <lineage>
        <taxon>Eukaryota</taxon>
        <taxon>Metazoa</taxon>
        <taxon>Spiralia</taxon>
        <taxon>Gnathifera</taxon>
        <taxon>Rotifera</taxon>
        <taxon>Eurotatoria</taxon>
        <taxon>Monogononta</taxon>
        <taxon>Pseudotrocha</taxon>
        <taxon>Ploima</taxon>
        <taxon>Brachionidae</taxon>
        <taxon>Brachionus</taxon>
    </lineage>
</organism>
<dbReference type="OrthoDB" id="10265988at2759"/>
<proteinExistence type="predicted"/>
<dbReference type="GO" id="GO:0010992">
    <property type="term" value="P:ubiquitin recycling"/>
    <property type="evidence" value="ECO:0007669"/>
    <property type="project" value="TreeGrafter"/>
</dbReference>
<evidence type="ECO:0000256" key="1">
    <source>
        <dbReference type="ARBA" id="ARBA00022574"/>
    </source>
</evidence>
<keyword evidence="2" id="KW-0677">Repeat</keyword>
<keyword evidence="1 3" id="KW-0853">WD repeat</keyword>
<accession>A0A3M7RRV2</accession>
<dbReference type="STRING" id="10195.A0A3M7RRV2"/>
<dbReference type="SUPFAM" id="SSF50978">
    <property type="entry name" value="WD40 repeat-like"/>
    <property type="match status" value="1"/>
</dbReference>
<dbReference type="Pfam" id="PF00400">
    <property type="entry name" value="WD40"/>
    <property type="match status" value="2"/>
</dbReference>
<dbReference type="GO" id="GO:0005737">
    <property type="term" value="C:cytoplasm"/>
    <property type="evidence" value="ECO:0007669"/>
    <property type="project" value="TreeGrafter"/>
</dbReference>
<keyword evidence="4" id="KW-0418">Kinase</keyword>
<dbReference type="Proteomes" id="UP000276133">
    <property type="component" value="Unassembled WGS sequence"/>
</dbReference>
<name>A0A3M7RRV2_BRAPC</name>
<dbReference type="GO" id="GO:0043161">
    <property type="term" value="P:proteasome-mediated ubiquitin-dependent protein catabolic process"/>
    <property type="evidence" value="ECO:0007669"/>
    <property type="project" value="TreeGrafter"/>
</dbReference>
<dbReference type="AlphaFoldDB" id="A0A3M7RRV2"/>
<dbReference type="EMBL" id="REGN01002807">
    <property type="protein sequence ID" value="RNA26075.1"/>
    <property type="molecule type" value="Genomic_DNA"/>
</dbReference>
<dbReference type="PROSITE" id="PS50294">
    <property type="entry name" value="WD_REPEATS_REGION"/>
    <property type="match status" value="1"/>
</dbReference>
<dbReference type="InterPro" id="IPR020472">
    <property type="entry name" value="WD40_PAC1"/>
</dbReference>
<dbReference type="GO" id="GO:0016301">
    <property type="term" value="F:kinase activity"/>
    <property type="evidence" value="ECO:0007669"/>
    <property type="project" value="UniProtKB-KW"/>
</dbReference>
<evidence type="ECO:0000256" key="2">
    <source>
        <dbReference type="ARBA" id="ARBA00022737"/>
    </source>
</evidence>
<dbReference type="GO" id="GO:0043130">
    <property type="term" value="F:ubiquitin binding"/>
    <property type="evidence" value="ECO:0007669"/>
    <property type="project" value="TreeGrafter"/>
</dbReference>
<evidence type="ECO:0000256" key="3">
    <source>
        <dbReference type="PROSITE-ProRule" id="PRU00221"/>
    </source>
</evidence>
<evidence type="ECO:0000313" key="5">
    <source>
        <dbReference type="Proteomes" id="UP000276133"/>
    </source>
</evidence>
<dbReference type="InterPro" id="IPR015943">
    <property type="entry name" value="WD40/YVTN_repeat-like_dom_sf"/>
</dbReference>
<dbReference type="PROSITE" id="PS50082">
    <property type="entry name" value="WD_REPEATS_2"/>
    <property type="match status" value="2"/>
</dbReference>
<protein>
    <submittedName>
        <fullName evidence="4">Serine threonine kinase</fullName>
    </submittedName>
</protein>
<dbReference type="PANTHER" id="PTHR19849:SF1">
    <property type="entry name" value="F-BOX_WD REPEAT-CONTAINING PROTEIN 7"/>
    <property type="match status" value="1"/>
</dbReference>
<dbReference type="InterPro" id="IPR036322">
    <property type="entry name" value="WD40_repeat_dom_sf"/>
</dbReference>
<dbReference type="InterPro" id="IPR001680">
    <property type="entry name" value="WD40_rpt"/>
</dbReference>
<dbReference type="SMART" id="SM00320">
    <property type="entry name" value="WD40"/>
    <property type="match status" value="4"/>
</dbReference>
<dbReference type="PRINTS" id="PR00320">
    <property type="entry name" value="GPROTEINBRPT"/>
</dbReference>
<reference evidence="4 5" key="1">
    <citation type="journal article" date="2018" name="Sci. Rep.">
        <title>Genomic signatures of local adaptation to the degree of environmental predictability in rotifers.</title>
        <authorList>
            <person name="Franch-Gras L."/>
            <person name="Hahn C."/>
            <person name="Garcia-Roger E.M."/>
            <person name="Carmona M.J."/>
            <person name="Serra M."/>
            <person name="Gomez A."/>
        </authorList>
    </citation>
    <scope>NUCLEOTIDE SEQUENCE [LARGE SCALE GENOMIC DNA]</scope>
    <source>
        <strain evidence="4">HYR1</strain>
    </source>
</reference>